<protein>
    <recommendedName>
        <fullName evidence="3">DUF4177 domain-containing protein</fullName>
    </recommendedName>
</protein>
<dbReference type="InterPro" id="IPR025234">
    <property type="entry name" value="YjzH-like"/>
</dbReference>
<sequence length="64" mass="7346">MKWEYKTIKLRATGFIGGKLDEVQFDRMMNDLGLQGWELTAAFDTNEAYGNTRDVVAIFKRPMG</sequence>
<evidence type="ECO:0000313" key="1">
    <source>
        <dbReference type="EMBL" id="AOS43451.1"/>
    </source>
</evidence>
<keyword evidence="2" id="KW-1185">Reference proteome</keyword>
<gene>
    <name evidence="1" type="ORF">Verru16b_00496</name>
</gene>
<dbReference type="RefSeq" id="WP_069960804.1">
    <property type="nucleotide sequence ID" value="NZ_CP016094.1"/>
</dbReference>
<dbReference type="Proteomes" id="UP000095228">
    <property type="component" value="Chromosome"/>
</dbReference>
<dbReference type="EMBL" id="CP016094">
    <property type="protein sequence ID" value="AOS43451.1"/>
    <property type="molecule type" value="Genomic_DNA"/>
</dbReference>
<reference evidence="1 2" key="1">
    <citation type="submission" date="2016-06" db="EMBL/GenBank/DDBJ databases">
        <title>Three novel species with peptidoglycan cell walls form the new genus Lacunisphaera gen. nov. in the family Opitutaceae of the verrucomicrobial subdivision 4.</title>
        <authorList>
            <person name="Rast P."/>
            <person name="Gloeckner I."/>
            <person name="Jogler M."/>
            <person name="Boedeker C."/>
            <person name="Jeske O."/>
            <person name="Wiegand S."/>
            <person name="Reinhardt R."/>
            <person name="Schumann P."/>
            <person name="Rohde M."/>
            <person name="Spring S."/>
            <person name="Gloeckner F.O."/>
            <person name="Jogler C."/>
        </authorList>
    </citation>
    <scope>NUCLEOTIDE SEQUENCE [LARGE SCALE GENOMIC DNA]</scope>
    <source>
        <strain evidence="1 2">IG16b</strain>
    </source>
</reference>
<evidence type="ECO:0008006" key="3">
    <source>
        <dbReference type="Google" id="ProtNLM"/>
    </source>
</evidence>
<accession>A0A1D8ARC8</accession>
<organism evidence="1 2">
    <name type="scientific">Lacunisphaera limnophila</name>
    <dbReference type="NCBI Taxonomy" id="1838286"/>
    <lineage>
        <taxon>Bacteria</taxon>
        <taxon>Pseudomonadati</taxon>
        <taxon>Verrucomicrobiota</taxon>
        <taxon>Opitutia</taxon>
        <taxon>Opitutales</taxon>
        <taxon>Opitutaceae</taxon>
        <taxon>Lacunisphaera</taxon>
    </lineage>
</organism>
<proteinExistence type="predicted"/>
<dbReference type="OrthoDB" id="5432776at2"/>
<dbReference type="AlphaFoldDB" id="A0A1D8ARC8"/>
<evidence type="ECO:0000313" key="2">
    <source>
        <dbReference type="Proteomes" id="UP000095228"/>
    </source>
</evidence>
<dbReference type="KEGG" id="obg:Verru16b_00496"/>
<name>A0A1D8ARC8_9BACT</name>
<dbReference type="STRING" id="1838286.Verru16b_00496"/>
<dbReference type="Pfam" id="PF13783">
    <property type="entry name" value="DUF4177"/>
    <property type="match status" value="1"/>
</dbReference>